<comment type="caution">
    <text evidence="3">The sequence shown here is derived from an EMBL/GenBank/DDBJ whole genome shotgun (WGS) entry which is preliminary data.</text>
</comment>
<feature type="region of interest" description="Disordered" evidence="2">
    <location>
        <begin position="192"/>
        <end position="256"/>
    </location>
</feature>
<reference evidence="3" key="1">
    <citation type="journal article" date="2021" name="Sci. Adv.">
        <title>The American lobster genome reveals insights on longevity, neural, and immune adaptations.</title>
        <authorList>
            <person name="Polinski J.M."/>
            <person name="Zimin A.V."/>
            <person name="Clark K.F."/>
            <person name="Kohn A.B."/>
            <person name="Sadowski N."/>
            <person name="Timp W."/>
            <person name="Ptitsyn A."/>
            <person name="Khanna P."/>
            <person name="Romanova D.Y."/>
            <person name="Williams P."/>
            <person name="Greenwood S.J."/>
            <person name="Moroz L.L."/>
            <person name="Walt D.R."/>
            <person name="Bodnar A.G."/>
        </authorList>
    </citation>
    <scope>NUCLEOTIDE SEQUENCE</scope>
    <source>
        <strain evidence="3">GMGI-L3</strain>
    </source>
</reference>
<proteinExistence type="predicted"/>
<evidence type="ECO:0000256" key="2">
    <source>
        <dbReference type="SAM" id="MobiDB-lite"/>
    </source>
</evidence>
<evidence type="ECO:0000313" key="3">
    <source>
        <dbReference type="EMBL" id="KAG7176853.1"/>
    </source>
</evidence>
<dbReference type="Gene3D" id="6.10.250.1630">
    <property type="match status" value="1"/>
</dbReference>
<gene>
    <name evidence="3" type="primary">REV1-L2</name>
    <name evidence="3" type="ORF">Hamer_G000042</name>
</gene>
<keyword evidence="1" id="KW-0808">Transferase</keyword>
<evidence type="ECO:0000313" key="4">
    <source>
        <dbReference type="Proteomes" id="UP000747542"/>
    </source>
</evidence>
<feature type="region of interest" description="Disordered" evidence="2">
    <location>
        <begin position="83"/>
        <end position="103"/>
    </location>
</feature>
<evidence type="ECO:0000256" key="1">
    <source>
        <dbReference type="ARBA" id="ARBA00022679"/>
    </source>
</evidence>
<accession>A0A8J5TSQ9</accession>
<protein>
    <submittedName>
        <fullName evidence="3">Putative DNA repair protein REV1-like 2</fullName>
    </submittedName>
</protein>
<feature type="region of interest" description="Disordered" evidence="2">
    <location>
        <begin position="120"/>
        <end position="141"/>
    </location>
</feature>
<feature type="compositionally biased region" description="Polar residues" evidence="2">
    <location>
        <begin position="89"/>
        <end position="103"/>
    </location>
</feature>
<dbReference type="Proteomes" id="UP000747542">
    <property type="component" value="Unassembled WGS sequence"/>
</dbReference>
<name>A0A8J5TSQ9_HOMAM</name>
<dbReference type="EMBL" id="JAHLQT010002534">
    <property type="protein sequence ID" value="KAG7176853.1"/>
    <property type="molecule type" value="Genomic_DNA"/>
</dbReference>
<dbReference type="Pfam" id="PF14377">
    <property type="entry name" value="UBM"/>
    <property type="match status" value="1"/>
</dbReference>
<keyword evidence="4" id="KW-1185">Reference proteome</keyword>
<organism evidence="3 4">
    <name type="scientific">Homarus americanus</name>
    <name type="common">American lobster</name>
    <dbReference type="NCBI Taxonomy" id="6706"/>
    <lineage>
        <taxon>Eukaryota</taxon>
        <taxon>Metazoa</taxon>
        <taxon>Ecdysozoa</taxon>
        <taxon>Arthropoda</taxon>
        <taxon>Crustacea</taxon>
        <taxon>Multicrustacea</taxon>
        <taxon>Malacostraca</taxon>
        <taxon>Eumalacostraca</taxon>
        <taxon>Eucarida</taxon>
        <taxon>Decapoda</taxon>
        <taxon>Pleocyemata</taxon>
        <taxon>Astacidea</taxon>
        <taxon>Nephropoidea</taxon>
        <taxon>Nephropidae</taxon>
        <taxon>Homarus</taxon>
    </lineage>
</organism>
<dbReference type="AlphaFoldDB" id="A0A8J5TSQ9"/>
<dbReference type="InterPro" id="IPR025527">
    <property type="entry name" value="HUWE1/Rev1_UBM"/>
</dbReference>
<feature type="compositionally biased region" description="Basic and acidic residues" evidence="2">
    <location>
        <begin position="220"/>
        <end position="229"/>
    </location>
</feature>
<sequence length="303" mass="33073">MGLSLVWRTAIKTHQLEVWRWPIKIRQPGVGIGHQDTSAGVGMCIKIRQQVSRLEGHQGTSGGSESGRGLSIKSFLLAAKINTKKRSGNSKPSPLKSTEMGNFSFQEDHKVGLPTTSSKLQLEPDYKSHPGTPQAQGSRTGHRAAIYDEKLPLTSKSASAGKGSIDPEVLMALPEDIRDEVVAEYVQQGFTIPNLSDSTGSDAVVVNDERKPSTSGYVRPSEKSGKQEYKTNTSDNSKHEEGSSAINMSELSGGNDLTDFARSINREFSKQENNDSEEAQNEGLITSFSQVSYWVLFIVRSKN</sequence>
<feature type="compositionally biased region" description="Polar residues" evidence="2">
    <location>
        <begin position="192"/>
        <end position="201"/>
    </location>
</feature>
<dbReference type="GO" id="GO:0016740">
    <property type="term" value="F:transferase activity"/>
    <property type="evidence" value="ECO:0007669"/>
    <property type="project" value="UniProtKB-KW"/>
</dbReference>